<feature type="coiled-coil region" evidence="1">
    <location>
        <begin position="19"/>
        <end position="46"/>
    </location>
</feature>
<feature type="compositionally biased region" description="Basic and acidic residues" evidence="2">
    <location>
        <begin position="363"/>
        <end position="374"/>
    </location>
</feature>
<dbReference type="InterPro" id="IPR039875">
    <property type="entry name" value="LENG1-like"/>
</dbReference>
<evidence type="ECO:0000313" key="5">
    <source>
        <dbReference type="Proteomes" id="UP000241769"/>
    </source>
</evidence>
<dbReference type="STRING" id="1890364.A0A2P6N5V8"/>
<dbReference type="InParanoid" id="A0A2P6N5V8"/>
<feature type="compositionally biased region" description="Basic and acidic residues" evidence="2">
    <location>
        <begin position="271"/>
        <end position="321"/>
    </location>
</feature>
<feature type="domain" description="CBF1-interacting co-repressor CIR N-terminal" evidence="3">
    <location>
        <begin position="10"/>
        <end position="46"/>
    </location>
</feature>
<name>A0A2P6N5V8_9EUKA</name>
<dbReference type="SMART" id="SM01083">
    <property type="entry name" value="Cir_N"/>
    <property type="match status" value="1"/>
</dbReference>
<proteinExistence type="predicted"/>
<dbReference type="PANTHER" id="PTHR22093:SF0">
    <property type="entry name" value="LEUKOCYTE RECEPTOR CLUSTER MEMBER 1"/>
    <property type="match status" value="1"/>
</dbReference>
<gene>
    <name evidence="4" type="ORF">PROFUN_13021</name>
</gene>
<evidence type="ECO:0000313" key="4">
    <source>
        <dbReference type="EMBL" id="PRP79327.1"/>
    </source>
</evidence>
<organism evidence="4 5">
    <name type="scientific">Planoprotostelium fungivorum</name>
    <dbReference type="NCBI Taxonomy" id="1890364"/>
    <lineage>
        <taxon>Eukaryota</taxon>
        <taxon>Amoebozoa</taxon>
        <taxon>Evosea</taxon>
        <taxon>Variosea</taxon>
        <taxon>Cavosteliida</taxon>
        <taxon>Cavosteliaceae</taxon>
        <taxon>Planoprotostelium</taxon>
    </lineage>
</organism>
<dbReference type="InterPro" id="IPR019339">
    <property type="entry name" value="CIR_N_dom"/>
</dbReference>
<reference evidence="4 5" key="1">
    <citation type="journal article" date="2018" name="Genome Biol. Evol.">
        <title>Multiple Roots of Fruiting Body Formation in Amoebozoa.</title>
        <authorList>
            <person name="Hillmann F."/>
            <person name="Forbes G."/>
            <person name="Novohradska S."/>
            <person name="Ferling I."/>
            <person name="Riege K."/>
            <person name="Groth M."/>
            <person name="Westermann M."/>
            <person name="Marz M."/>
            <person name="Spaller T."/>
            <person name="Winckler T."/>
            <person name="Schaap P."/>
            <person name="Glockner G."/>
        </authorList>
    </citation>
    <scope>NUCLEOTIDE SEQUENCE [LARGE SCALE GENOMIC DNA]</scope>
    <source>
        <strain evidence="4 5">Jena</strain>
    </source>
</reference>
<feature type="compositionally biased region" description="Basic and acidic residues" evidence="2">
    <location>
        <begin position="244"/>
        <end position="261"/>
    </location>
</feature>
<keyword evidence="5" id="KW-1185">Reference proteome</keyword>
<evidence type="ECO:0000256" key="2">
    <source>
        <dbReference type="SAM" id="MobiDB-lite"/>
    </source>
</evidence>
<dbReference type="EMBL" id="MDYQ01000188">
    <property type="protein sequence ID" value="PRP79327.1"/>
    <property type="molecule type" value="Genomic_DNA"/>
</dbReference>
<dbReference type="AlphaFoldDB" id="A0A2P6N5V8"/>
<dbReference type="PANTHER" id="PTHR22093">
    <property type="entry name" value="LEUKOCYTE RECEPTOR CLUSTER LRC MEMBER 1"/>
    <property type="match status" value="1"/>
</dbReference>
<comment type="caution">
    <text evidence="4">The sequence shown here is derived from an EMBL/GenBank/DDBJ whole genome shotgun (WGS) entry which is preliminary data.</text>
</comment>
<evidence type="ECO:0000256" key="1">
    <source>
        <dbReference type="SAM" id="Coils"/>
    </source>
</evidence>
<keyword evidence="1" id="KW-0175">Coiled coil</keyword>
<feature type="region of interest" description="Disordered" evidence="2">
    <location>
        <begin position="215"/>
        <end position="388"/>
    </location>
</feature>
<evidence type="ECO:0000259" key="3">
    <source>
        <dbReference type="SMART" id="SM01083"/>
    </source>
</evidence>
<dbReference type="Proteomes" id="UP000241769">
    <property type="component" value="Unassembled WGS sequence"/>
</dbReference>
<protein>
    <recommendedName>
        <fullName evidence="3">CBF1-interacting co-repressor CIR N-terminal domain-containing protein</fullName>
    </recommendedName>
</protein>
<accession>A0A2P6N5V8</accession>
<dbReference type="OrthoDB" id="2159131at2759"/>
<sequence>MALHLLHHKSWHVWNRDNIAKVKNDEAEHETELREQRRLHQEAESKRRYQLLKRKANGEPVDIDEPPTEIVTEAMLQARAEAAIKAKPKESFMKAEKMLRKNKGTFDKNDDITVPVGDTWRKKRVEEEGAPDSGLDFLSKLEHESIHGKEEEVVPEKKEEKKEPLNIIDAAKERLEAERLKQLNVSIMSTMLVDKKTLNPWYEQKAGAAFITDEKNVDARKKKKREDRRNKEDPMYQMDQLVTAKREREDSIKRAEDEALHGHLSSYRRAQHQERMRKKEEEKRREERKKMKDVPKREGKKSIEEMRRERMDREKRERERAMSLPQGGRKDTDRSSRSVSLTPVLSRNERENPYHNQYGNYADGRDRGRREGYTTERAGNVSRLREDY</sequence>